<dbReference type="PANTHER" id="PTHR43553:SF26">
    <property type="entry name" value="ABC TRANSPORTER ATP-BINDING PROTEIN BC_2655-RELATED"/>
    <property type="match status" value="1"/>
</dbReference>
<proteinExistence type="inferred from homology"/>
<dbReference type="AlphaFoldDB" id="A0A0X8FL95"/>
<dbReference type="Proteomes" id="UP000062260">
    <property type="component" value="Chromosome"/>
</dbReference>
<keyword evidence="8" id="KW-1278">Translocase</keyword>
<dbReference type="InterPro" id="IPR015856">
    <property type="entry name" value="ABC_transpr_CbiO/EcfA_su"/>
</dbReference>
<evidence type="ECO:0000256" key="6">
    <source>
        <dbReference type="ARBA" id="ARBA00022741"/>
    </source>
</evidence>
<evidence type="ECO:0000256" key="8">
    <source>
        <dbReference type="ARBA" id="ARBA00022967"/>
    </source>
</evidence>
<keyword evidence="7 11" id="KW-0067">ATP-binding</keyword>
<dbReference type="InterPro" id="IPR003439">
    <property type="entry name" value="ABC_transporter-like_ATP-bd"/>
</dbReference>
<dbReference type="Pfam" id="PF12558">
    <property type="entry name" value="DUF3744"/>
    <property type="match status" value="1"/>
</dbReference>
<dbReference type="CDD" id="cd03225">
    <property type="entry name" value="ABC_cobalt_CbiO_domain1"/>
    <property type="match status" value="2"/>
</dbReference>
<dbReference type="GO" id="GO:0016887">
    <property type="term" value="F:ATP hydrolysis activity"/>
    <property type="evidence" value="ECO:0007669"/>
    <property type="project" value="InterPro"/>
</dbReference>
<keyword evidence="5" id="KW-0677">Repeat</keyword>
<dbReference type="OrthoDB" id="501320at2"/>
<evidence type="ECO:0000256" key="7">
    <source>
        <dbReference type="ARBA" id="ARBA00022840"/>
    </source>
</evidence>
<keyword evidence="3" id="KW-0813">Transport</keyword>
<reference evidence="12" key="2">
    <citation type="submission" date="2016-01" db="EMBL/GenBank/DDBJ databases">
        <title>Six Aerococcus type strain genome sequencing and assembly using PacBio and Illumina Hiseq.</title>
        <authorList>
            <person name="Carkaci D."/>
            <person name="Dargis R."/>
            <person name="Nielsen X.C."/>
            <person name="Skovgaard O."/>
            <person name="Fuursted K."/>
            <person name="Christensen J.J."/>
        </authorList>
    </citation>
    <scope>NUCLEOTIDE SEQUENCE [LARGE SCALE GENOMIC DNA]</scope>
    <source>
        <strain evidence="12">CCUG42038B</strain>
    </source>
</reference>
<evidence type="ECO:0000256" key="1">
    <source>
        <dbReference type="ARBA" id="ARBA00004202"/>
    </source>
</evidence>
<dbReference type="Gene3D" id="3.40.50.300">
    <property type="entry name" value="P-loop containing nucleotide triphosphate hydrolases"/>
    <property type="match status" value="2"/>
</dbReference>
<evidence type="ECO:0000256" key="4">
    <source>
        <dbReference type="ARBA" id="ARBA00022475"/>
    </source>
</evidence>
<dbReference type="PANTHER" id="PTHR43553">
    <property type="entry name" value="HEAVY METAL TRANSPORTER"/>
    <property type="match status" value="1"/>
</dbReference>
<name>A0A0X8FL95_9LACT</name>
<dbReference type="GO" id="GO:0042626">
    <property type="term" value="F:ATPase-coupled transmembrane transporter activity"/>
    <property type="evidence" value="ECO:0007669"/>
    <property type="project" value="TreeGrafter"/>
</dbReference>
<dbReference type="GO" id="GO:0005524">
    <property type="term" value="F:ATP binding"/>
    <property type="evidence" value="ECO:0007669"/>
    <property type="project" value="UniProtKB-KW"/>
</dbReference>
<dbReference type="GO" id="GO:0043190">
    <property type="term" value="C:ATP-binding cassette (ABC) transporter complex"/>
    <property type="evidence" value="ECO:0007669"/>
    <property type="project" value="TreeGrafter"/>
</dbReference>
<dbReference type="InterPro" id="IPR017871">
    <property type="entry name" value="ABC_transporter-like_CS"/>
</dbReference>
<protein>
    <submittedName>
        <fullName evidence="11">Heme ABC transporter ATP-binding protein</fullName>
    </submittedName>
</protein>
<dbReference type="KEGG" id="auh:AWM75_05020"/>
<evidence type="ECO:0000313" key="11">
    <source>
        <dbReference type="EMBL" id="AMB99392.1"/>
    </source>
</evidence>
<comment type="subcellular location">
    <subcellularLocation>
        <location evidence="1">Cell membrane</location>
        <topology evidence="1">Peripheral membrane protein</topology>
    </subcellularLocation>
</comment>
<dbReference type="SUPFAM" id="SSF52540">
    <property type="entry name" value="P-loop containing nucleoside triphosphate hydrolases"/>
    <property type="match status" value="2"/>
</dbReference>
<dbReference type="Pfam" id="PF00005">
    <property type="entry name" value="ABC_tran"/>
    <property type="match status" value="2"/>
</dbReference>
<evidence type="ECO:0000256" key="3">
    <source>
        <dbReference type="ARBA" id="ARBA00022448"/>
    </source>
</evidence>
<dbReference type="NCBIfam" id="NF010167">
    <property type="entry name" value="PRK13648.1"/>
    <property type="match status" value="2"/>
</dbReference>
<dbReference type="PROSITE" id="PS00211">
    <property type="entry name" value="ABC_TRANSPORTER_1"/>
    <property type="match status" value="2"/>
</dbReference>
<comment type="similarity">
    <text evidence="2">Belongs to the ABC transporter superfamily.</text>
</comment>
<dbReference type="FunFam" id="3.40.50.300:FF:000224">
    <property type="entry name" value="Energy-coupling factor transporter ATP-binding protein EcfA"/>
    <property type="match status" value="1"/>
</dbReference>
<gene>
    <name evidence="11" type="ORF">AWM75_05020</name>
</gene>
<dbReference type="EMBL" id="CP014163">
    <property type="protein sequence ID" value="AMB99392.1"/>
    <property type="molecule type" value="Genomic_DNA"/>
</dbReference>
<dbReference type="RefSeq" id="WP_067979040.1">
    <property type="nucleotide sequence ID" value="NZ_CP014163.1"/>
</dbReference>
<keyword evidence="4" id="KW-1003">Cell membrane</keyword>
<organism evidence="11 12">
    <name type="scientific">Aerococcus urinaehominis</name>
    <dbReference type="NCBI Taxonomy" id="128944"/>
    <lineage>
        <taxon>Bacteria</taxon>
        <taxon>Bacillati</taxon>
        <taxon>Bacillota</taxon>
        <taxon>Bacilli</taxon>
        <taxon>Lactobacillales</taxon>
        <taxon>Aerococcaceae</taxon>
        <taxon>Aerococcus</taxon>
    </lineage>
</organism>
<evidence type="ECO:0000256" key="10">
    <source>
        <dbReference type="ARBA" id="ARBA00025157"/>
    </source>
</evidence>
<evidence type="ECO:0000256" key="2">
    <source>
        <dbReference type="ARBA" id="ARBA00005417"/>
    </source>
</evidence>
<dbReference type="InterPro" id="IPR022216">
    <property type="entry name" value="ABC_Co_transporter"/>
</dbReference>
<sequence>MAKQALISFKDFSFRYDSQAEPTLKNINLDIYSNEKLLILGPSGSGKSTLGRLLNGLIPQAFAGEVTGQARFKGKDLLDQSISDLSYQVGTVLQDSSAQFVGLSVAEDLAFALENDAVAKLTMEQAVDKWLNTMRLSDLASMSPQKLSGGQKQRVAMAGVLIDQPEILLFDEPLASLDPAAGYQTMQLINQLQSQFNNTVVIIEHRLEDVLTIPIDRIVVFDQGQIVYDGTSEALLKSDLLRKVGIREPLYVSALKYAGANLAQVQDIAQIDLVKSPDLADKVHAWQANLAPAPTPEYKQDLLTLQGISFAYPENPGHLNLKDISFNLKKGEMVSLVGTNGAGKSTLAKLIAGFVSPCQGQILWQGENITGDDIDQRAGRIGYVMQDPNQMISQTMIYDEIALGLRMRDWSEDKIQERVFAVMQACGIYKYRNWPISALSYGQKKRVTIAAILVLEPALIILDEPTAGQDYRHYTDFMRFICGLNQEGMTILMITHDLQLMLEYTERSLVLVDGQLLADRLPSQVLTDQDLSQAASLRPTSLFHLADKVGIKDKAQFVADFIYYEGQVLAHE</sequence>
<comment type="function">
    <text evidence="10">Probably part of an ABC transporter complex. Responsible for energy coupling to the transport system.</text>
</comment>
<evidence type="ECO:0000313" key="12">
    <source>
        <dbReference type="Proteomes" id="UP000062260"/>
    </source>
</evidence>
<keyword evidence="12" id="KW-1185">Reference proteome</keyword>
<reference evidence="11 12" key="1">
    <citation type="journal article" date="2016" name="Genome Announc.">
        <title>Complete Genome Sequences of Aerococcus christensenii CCUG 28831T, Aerococcus sanguinicola CCUG 43001T, Aerococcus urinae CCUG 36881T, Aerococcus urinaeequi CCUG 28094T, Aerococcus urinaehominis CCUG 42038 BT, and Aerococcus viridans CCUG 4311T.</title>
        <authorList>
            <person name="Carkaci D."/>
            <person name="Dargis R."/>
            <person name="Nielsen X.C."/>
            <person name="Skovgaard O."/>
            <person name="Fuursted K."/>
            <person name="Christensen J.J."/>
        </authorList>
    </citation>
    <scope>NUCLEOTIDE SEQUENCE [LARGE SCALE GENOMIC DNA]</scope>
    <source>
        <strain evidence="11 12">CCUG42038B</strain>
    </source>
</reference>
<keyword evidence="6" id="KW-0547">Nucleotide-binding</keyword>
<accession>A0A0X8FL95</accession>
<evidence type="ECO:0000256" key="5">
    <source>
        <dbReference type="ARBA" id="ARBA00022737"/>
    </source>
</evidence>
<keyword evidence="9" id="KW-0472">Membrane</keyword>
<dbReference type="FunFam" id="3.40.50.300:FF:001422">
    <property type="entry name" value="Cobalt ABC transporter ATP-binding protein"/>
    <property type="match status" value="1"/>
</dbReference>
<dbReference type="InterPro" id="IPR003593">
    <property type="entry name" value="AAA+_ATPase"/>
</dbReference>
<dbReference type="PROSITE" id="PS50893">
    <property type="entry name" value="ABC_TRANSPORTER_2"/>
    <property type="match status" value="2"/>
</dbReference>
<dbReference type="STRING" id="128944.AWM75_05020"/>
<dbReference type="SMART" id="SM00382">
    <property type="entry name" value="AAA"/>
    <property type="match status" value="2"/>
</dbReference>
<evidence type="ECO:0000256" key="9">
    <source>
        <dbReference type="ARBA" id="ARBA00023136"/>
    </source>
</evidence>
<dbReference type="InterPro" id="IPR027417">
    <property type="entry name" value="P-loop_NTPase"/>
</dbReference>
<dbReference type="InterPro" id="IPR050095">
    <property type="entry name" value="ECF_ABC_transporter_ATP-bd"/>
</dbReference>